<dbReference type="EMBL" id="QNUF01000023">
    <property type="protein sequence ID" value="REC73501.1"/>
    <property type="molecule type" value="Genomic_DNA"/>
</dbReference>
<dbReference type="Proteomes" id="UP000256491">
    <property type="component" value="Unassembled WGS sequence"/>
</dbReference>
<reference evidence="1 2" key="1">
    <citation type="journal article" date="2010" name="Syst. Appl. Microbiol.">
        <title>Four new species of Chryseobacterium from the rhizosphere of coastal sand dune plants, Chryseobacterium elymi sp. nov., Chryseobacterium hagamense sp. nov., Chryseobacterium lathyri sp. nov. and Chryseobacterium rhizosphaerae sp. nov.</title>
        <authorList>
            <person name="Cho S.H."/>
            <person name="Lee K.S."/>
            <person name="Shin D.S."/>
            <person name="Han J.H."/>
            <person name="Park K.S."/>
            <person name="Lee C.H."/>
            <person name="Park K.H."/>
            <person name="Kim S.B."/>
        </authorList>
    </citation>
    <scope>NUCLEOTIDE SEQUENCE [LARGE SCALE GENOMIC DNA]</scope>
    <source>
        <strain evidence="1 2">KCTC 22548</strain>
    </source>
</reference>
<evidence type="ECO:0000313" key="1">
    <source>
        <dbReference type="EMBL" id="REC73501.1"/>
    </source>
</evidence>
<comment type="caution">
    <text evidence="1">The sequence shown here is derived from an EMBL/GenBank/DDBJ whole genome shotgun (WGS) entry which is preliminary data.</text>
</comment>
<organism evidence="1 2">
    <name type="scientific">Chryseobacterium rhizosphaerae</name>
    <dbReference type="NCBI Taxonomy" id="395937"/>
    <lineage>
        <taxon>Bacteria</taxon>
        <taxon>Pseudomonadati</taxon>
        <taxon>Bacteroidota</taxon>
        <taxon>Flavobacteriia</taxon>
        <taxon>Flavobacteriales</taxon>
        <taxon>Weeksellaceae</taxon>
        <taxon>Chryseobacterium group</taxon>
        <taxon>Chryseobacterium</taxon>
    </lineage>
</organism>
<protein>
    <submittedName>
        <fullName evidence="1">Uncharacterized protein</fullName>
    </submittedName>
</protein>
<dbReference type="RefSeq" id="WP_115919893.1">
    <property type="nucleotide sequence ID" value="NZ_BJYH01000030.1"/>
</dbReference>
<accession>A0ABX9IGZ4</accession>
<evidence type="ECO:0000313" key="2">
    <source>
        <dbReference type="Proteomes" id="UP000256491"/>
    </source>
</evidence>
<name>A0ABX9IGZ4_9FLAO</name>
<gene>
    <name evidence="1" type="ORF">DRF57_17510</name>
</gene>
<sequence>MKSKQTMFFTVFEDIEQILRDIETTVDICYYYDAPLLLDTKNIPVYDSIFDTPNVGTAQSAFWLTNYSYLVMKKDILLNINEIPQRKGGMKYDIDQVINPQSIELKLGGIYTEKEHVIIAGRVATISQANDSLELYKLFSSKIKKEFKKIGMFYVGSEAEKKLREGWRLVQDEGFSKEYDLTLKG</sequence>
<proteinExistence type="predicted"/>
<keyword evidence="2" id="KW-1185">Reference proteome</keyword>